<dbReference type="Gene3D" id="1.10.1900.20">
    <property type="entry name" value="Ribosomal protein L20"/>
    <property type="match status" value="1"/>
</dbReference>
<dbReference type="Pfam" id="PF00453">
    <property type="entry name" value="Ribosomal_L20"/>
    <property type="match status" value="1"/>
</dbReference>
<dbReference type="InterPro" id="IPR035566">
    <property type="entry name" value="Ribosomal_protein_bL20_C"/>
</dbReference>
<dbReference type="PROSITE" id="PS00937">
    <property type="entry name" value="RIBOSOMAL_L20"/>
    <property type="match status" value="1"/>
</dbReference>
<dbReference type="GO" id="GO:1990904">
    <property type="term" value="C:ribonucleoprotein complex"/>
    <property type="evidence" value="ECO:0007669"/>
    <property type="project" value="UniProtKB-KW"/>
</dbReference>
<proteinExistence type="inferred from homology"/>
<evidence type="ECO:0000256" key="4">
    <source>
        <dbReference type="ARBA" id="ARBA00022980"/>
    </source>
</evidence>
<keyword evidence="8" id="KW-0934">Plastid</keyword>
<dbReference type="GeneID" id="35656322"/>
<geneLocation type="plastid" evidence="8"/>
<dbReference type="Gene3D" id="6.10.160.10">
    <property type="match status" value="1"/>
</dbReference>
<dbReference type="PRINTS" id="PR00062">
    <property type="entry name" value="RIBOSOMALL20"/>
</dbReference>
<keyword evidence="3 7" id="KW-0694">RNA-binding</keyword>
<dbReference type="EMBL" id="KY629620">
    <property type="protein sequence ID" value="AST08950.1"/>
    <property type="molecule type" value="Genomic_DNA"/>
</dbReference>
<dbReference type="AlphaFoldDB" id="A0A2I4S7D6"/>
<dbReference type="GO" id="GO:0006412">
    <property type="term" value="P:translation"/>
    <property type="evidence" value="ECO:0007669"/>
    <property type="project" value="InterPro"/>
</dbReference>
<evidence type="ECO:0000256" key="1">
    <source>
        <dbReference type="ARBA" id="ARBA00007698"/>
    </source>
</evidence>
<dbReference type="GO" id="GO:0005840">
    <property type="term" value="C:ribosome"/>
    <property type="evidence" value="ECO:0007669"/>
    <property type="project" value="UniProtKB-KW"/>
</dbReference>
<dbReference type="HAMAP" id="MF_00382">
    <property type="entry name" value="Ribosomal_bL20"/>
    <property type="match status" value="1"/>
</dbReference>
<protein>
    <recommendedName>
        <fullName evidence="7">50S ribosomal protein L20</fullName>
    </recommendedName>
</protein>
<dbReference type="GO" id="GO:0003735">
    <property type="term" value="F:structural constituent of ribosome"/>
    <property type="evidence" value="ECO:0007669"/>
    <property type="project" value="InterPro"/>
</dbReference>
<evidence type="ECO:0000256" key="6">
    <source>
        <dbReference type="RuleBase" id="RU000561"/>
    </source>
</evidence>
<comment type="function">
    <text evidence="7">Binds directly to 23S ribosomal RNA and is necessary for the in vitro assembly process of the 50S ribosomal subunit. It is not involved in the protein synthesizing functions of that subunit.</text>
</comment>
<evidence type="ECO:0000313" key="8">
    <source>
        <dbReference type="EMBL" id="AST08950.1"/>
    </source>
</evidence>
<keyword evidence="4 6" id="KW-0689">Ribosomal protein</keyword>
<dbReference type="RefSeq" id="YP_009455995.1">
    <property type="nucleotide sequence ID" value="NC_036806.1"/>
</dbReference>
<dbReference type="InterPro" id="IPR049946">
    <property type="entry name" value="RIBOSOMAL_L20_CS"/>
</dbReference>
<gene>
    <name evidence="8" type="primary">rpl20</name>
</gene>
<keyword evidence="2 7" id="KW-0699">rRNA-binding</keyword>
<dbReference type="GO" id="GO:0019843">
    <property type="term" value="F:rRNA binding"/>
    <property type="evidence" value="ECO:0007669"/>
    <property type="project" value="UniProtKB-KW"/>
</dbReference>
<organism evidence="8">
    <name type="scientific">Micractinium conductrix</name>
    <dbReference type="NCBI Taxonomy" id="554055"/>
    <lineage>
        <taxon>Eukaryota</taxon>
        <taxon>Viridiplantae</taxon>
        <taxon>Chlorophyta</taxon>
        <taxon>core chlorophytes</taxon>
        <taxon>Trebouxiophyceae</taxon>
        <taxon>Chlorellales</taxon>
        <taxon>Chlorellaceae</taxon>
        <taxon>Chlorella clade</taxon>
        <taxon>Micractinium</taxon>
    </lineage>
</organism>
<reference evidence="8" key="1">
    <citation type="journal article" date="2017" name="Sci. Rep.">
        <title>Multiple origins of endosymbionts in Chlorellaceae with no reductive effects on the plastid or mitochondrial genomes.</title>
        <authorList>
            <person name="Fan W."/>
            <person name="Guo W."/>
            <person name="Van Etten J.L."/>
            <person name="Mower J.P."/>
        </authorList>
    </citation>
    <scope>NUCLEOTIDE SEQUENCE</scope>
</reference>
<dbReference type="PANTHER" id="PTHR10986">
    <property type="entry name" value="39S RIBOSOMAL PROTEIN L20"/>
    <property type="match status" value="1"/>
</dbReference>
<sequence>MTRVKRGNVARKRRKQVLKLATGFRGSSSKLFRTAQQQTMKALSYSYRDRQQKKREFCGLWITRLNAAARFYGLNYNEFRHNLKKAGIQLNRKVLSQVALRDPAAFEQLVFLVKN</sequence>
<keyword evidence="5 6" id="KW-0687">Ribonucleoprotein</keyword>
<evidence type="ECO:0000256" key="7">
    <source>
        <dbReference type="RuleBase" id="RU004311"/>
    </source>
</evidence>
<dbReference type="InterPro" id="IPR005813">
    <property type="entry name" value="Ribosomal_bL20"/>
</dbReference>
<accession>A0A2I4S7D6</accession>
<evidence type="ECO:0000256" key="3">
    <source>
        <dbReference type="ARBA" id="ARBA00022884"/>
    </source>
</evidence>
<dbReference type="NCBIfam" id="TIGR01032">
    <property type="entry name" value="rplT_bact"/>
    <property type="match status" value="1"/>
</dbReference>
<name>A0A2I4S7D6_9CHLO</name>
<comment type="similarity">
    <text evidence="1 6">Belongs to the bacterial ribosomal protein bL20 family.</text>
</comment>
<dbReference type="SUPFAM" id="SSF74731">
    <property type="entry name" value="Ribosomal protein L20"/>
    <property type="match status" value="1"/>
</dbReference>
<dbReference type="FunFam" id="1.10.1900.20:FF:000001">
    <property type="entry name" value="50S ribosomal protein L20"/>
    <property type="match status" value="1"/>
</dbReference>
<evidence type="ECO:0000256" key="5">
    <source>
        <dbReference type="ARBA" id="ARBA00023274"/>
    </source>
</evidence>
<dbReference type="CDD" id="cd07026">
    <property type="entry name" value="Ribosomal_L20"/>
    <property type="match status" value="1"/>
</dbReference>
<evidence type="ECO:0000256" key="2">
    <source>
        <dbReference type="ARBA" id="ARBA00022730"/>
    </source>
</evidence>